<evidence type="ECO:0000256" key="12">
    <source>
        <dbReference type="SAM" id="Phobius"/>
    </source>
</evidence>
<evidence type="ECO:0000259" key="15">
    <source>
        <dbReference type="PROSITE" id="PS51372"/>
    </source>
</evidence>
<name>A0A0R1KKP3_9LACO</name>
<dbReference type="Pfam" id="PF00359">
    <property type="entry name" value="PTS_EIIA_2"/>
    <property type="match status" value="1"/>
</dbReference>
<dbReference type="PATRIC" id="fig|1423788.3.peg.529"/>
<dbReference type="InterPro" id="IPR016152">
    <property type="entry name" value="PTrfase/Anion_transptr"/>
</dbReference>
<dbReference type="PROSITE" id="PS51099">
    <property type="entry name" value="PTS_EIIB_TYPE_2"/>
    <property type="match status" value="1"/>
</dbReference>
<dbReference type="GO" id="GO:0005737">
    <property type="term" value="C:cytoplasm"/>
    <property type="evidence" value="ECO:0007669"/>
    <property type="project" value="UniProtKB-SubCell"/>
</dbReference>
<dbReference type="EMBL" id="AZDY01000042">
    <property type="protein sequence ID" value="KRK81465.1"/>
    <property type="molecule type" value="Genomic_DNA"/>
</dbReference>
<dbReference type="OrthoDB" id="369398at2"/>
<dbReference type="GO" id="GO:0008982">
    <property type="term" value="F:protein-N(PI)-phosphohistidine-sugar phosphotransferase activity"/>
    <property type="evidence" value="ECO:0007669"/>
    <property type="project" value="InterPro"/>
</dbReference>
<dbReference type="STRING" id="1423788.FC78_GL000516"/>
<comment type="caution">
    <text evidence="16">The sequence shown here is derived from an EMBL/GenBank/DDBJ whole genome shotgun (WGS) entry which is preliminary data.</text>
</comment>
<keyword evidence="4" id="KW-0597">Phosphoprotein</keyword>
<evidence type="ECO:0000256" key="10">
    <source>
        <dbReference type="ARBA" id="ARBA00041175"/>
    </source>
</evidence>
<evidence type="ECO:0000313" key="17">
    <source>
        <dbReference type="Proteomes" id="UP000051515"/>
    </source>
</evidence>
<dbReference type="GO" id="GO:0006355">
    <property type="term" value="P:regulation of DNA-templated transcription"/>
    <property type="evidence" value="ECO:0007669"/>
    <property type="project" value="InterPro"/>
</dbReference>
<evidence type="ECO:0000256" key="3">
    <source>
        <dbReference type="ARBA" id="ARBA00022490"/>
    </source>
</evidence>
<dbReference type="GO" id="GO:0009401">
    <property type="term" value="P:phosphoenolpyruvate-dependent sugar phosphotransferase system"/>
    <property type="evidence" value="ECO:0007669"/>
    <property type="project" value="UniProtKB-KW"/>
</dbReference>
<evidence type="ECO:0000256" key="1">
    <source>
        <dbReference type="ARBA" id="ARBA00004496"/>
    </source>
</evidence>
<dbReference type="Pfam" id="PF00874">
    <property type="entry name" value="PRD"/>
    <property type="match status" value="1"/>
</dbReference>
<evidence type="ECO:0000256" key="8">
    <source>
        <dbReference type="ARBA" id="ARBA00023159"/>
    </source>
</evidence>
<evidence type="ECO:0000256" key="6">
    <source>
        <dbReference type="ARBA" id="ARBA00022683"/>
    </source>
</evidence>
<keyword evidence="12" id="KW-1133">Transmembrane helix</keyword>
<keyword evidence="12" id="KW-0812">Transmembrane</keyword>
<protein>
    <recommendedName>
        <fullName evidence="10">Ascorbate-specific PTS system EIIA component</fullName>
    </recommendedName>
    <alternativeName>
        <fullName evidence="11">Ascorbate-specific phosphotransferase enzyme IIA component</fullName>
    </alternativeName>
</protein>
<keyword evidence="17" id="KW-1185">Reference proteome</keyword>
<dbReference type="InterPro" id="IPR013011">
    <property type="entry name" value="PTS_EIIB_2"/>
</dbReference>
<feature type="domain" description="PTS EIIB type-2" evidence="14">
    <location>
        <begin position="393"/>
        <end position="480"/>
    </location>
</feature>
<keyword evidence="6" id="KW-0598">Phosphotransferase system</keyword>
<evidence type="ECO:0000256" key="11">
    <source>
        <dbReference type="ARBA" id="ARBA00042072"/>
    </source>
</evidence>
<feature type="domain" description="PRD" evidence="15">
    <location>
        <begin position="280"/>
        <end position="390"/>
    </location>
</feature>
<comment type="subcellular location">
    <subcellularLocation>
        <location evidence="1">Cytoplasm</location>
    </subcellularLocation>
</comment>
<dbReference type="SUPFAM" id="SSF63520">
    <property type="entry name" value="PTS-regulatory domain, PRD"/>
    <property type="match status" value="1"/>
</dbReference>
<keyword evidence="5" id="KW-0808">Transferase</keyword>
<evidence type="ECO:0000256" key="5">
    <source>
        <dbReference type="ARBA" id="ARBA00022679"/>
    </source>
</evidence>
<dbReference type="InterPro" id="IPR002178">
    <property type="entry name" value="PTS_EIIA_type-2_dom"/>
</dbReference>
<evidence type="ECO:0000259" key="14">
    <source>
        <dbReference type="PROSITE" id="PS51099"/>
    </source>
</evidence>
<dbReference type="InterPro" id="IPR036634">
    <property type="entry name" value="PRD_sf"/>
</dbReference>
<dbReference type="PROSITE" id="PS51372">
    <property type="entry name" value="PRD_2"/>
    <property type="match status" value="1"/>
</dbReference>
<proteinExistence type="predicted"/>
<dbReference type="InterPro" id="IPR011608">
    <property type="entry name" value="PRD"/>
</dbReference>
<gene>
    <name evidence="16" type="ORF">FC78_GL000516</name>
</gene>
<dbReference type="Gene3D" id="3.40.50.2300">
    <property type="match status" value="1"/>
</dbReference>
<dbReference type="PANTHER" id="PTHR36203:SF1">
    <property type="entry name" value="ASCORBATE-SPECIFIC PTS SYSTEM EIIA COMPONENT"/>
    <property type="match status" value="1"/>
</dbReference>
<evidence type="ECO:0000259" key="13">
    <source>
        <dbReference type="PROSITE" id="PS51094"/>
    </source>
</evidence>
<dbReference type="InterPro" id="IPR036095">
    <property type="entry name" value="PTS_EIIB-like_sf"/>
</dbReference>
<dbReference type="GO" id="GO:0016301">
    <property type="term" value="F:kinase activity"/>
    <property type="evidence" value="ECO:0007669"/>
    <property type="project" value="UniProtKB-KW"/>
</dbReference>
<sequence length="675" mass="78506">MDDRETVVLKQIIHFQVSKSFELERKLNLTPRQLSYSLKKINIELKRNNLSSITRSNSGQFFIPNESKNFLEKQIQNIPDTNRYFNEDQRMYLIILYLLTSGEIVSLVHIYEFLNVSKTTATSDLKNAKRYLKKYNLELIYSRKDGYRINGSELKIKQIINELVAIILRFEDGMELIVEISDISVGSIIHYTHKIEQHLNITYSDQSFNQLVYSLMILIARNRSCQVSKESYFKTDIRDTSEYDFISNVIPEKWIANKDDYKWILLLFISANTVEGQIQYQNSDLLKMVHDMVQQFESLTYVEIKNKSDFEKRLVAHIQPMILRIRYGLHLKDSGIKSAVKNVKNHQMFVDTVRQIVKPLEKKLNSALPKDEIELLSFYFGSELENWKPEEKKRAAVVCSNGVIVSRLMFKKLREMFPEISFVSASSVREFQKFKNDFDVVFTTVHLKTDARQYIIHPIMTTDESLNLRYRVLRDISFGNSEEMLDGLMNIISRHGQIDDEVRLRKEIQLFLLRGQDDEVKETEYLPDLLAYVKPEFINFTDQKLLWTEALELATRPLMKKGIVTDKFLKQIIKESSSMSNYSYFGKNMAIPHTTPDMGVNGNAFGFLISKEPIKFPNNADVHIIVPLAVGDTTSHFKAVEQLANIAANAKAMKTLINADSRNKVINEIKRRIKE</sequence>
<dbReference type="Proteomes" id="UP000051515">
    <property type="component" value="Unassembled WGS sequence"/>
</dbReference>
<keyword evidence="8" id="KW-0010">Activator</keyword>
<dbReference type="AlphaFoldDB" id="A0A0R1KKP3"/>
<evidence type="ECO:0000256" key="9">
    <source>
        <dbReference type="ARBA" id="ARBA00037387"/>
    </source>
</evidence>
<keyword evidence="2" id="KW-0813">Transport</keyword>
<dbReference type="Gene3D" id="1.10.1790.10">
    <property type="entry name" value="PRD domain"/>
    <property type="match status" value="1"/>
</dbReference>
<evidence type="ECO:0000256" key="2">
    <source>
        <dbReference type="ARBA" id="ARBA00022448"/>
    </source>
</evidence>
<evidence type="ECO:0000256" key="7">
    <source>
        <dbReference type="ARBA" id="ARBA00022777"/>
    </source>
</evidence>
<evidence type="ECO:0000256" key="4">
    <source>
        <dbReference type="ARBA" id="ARBA00022553"/>
    </source>
</evidence>
<feature type="transmembrane region" description="Helical" evidence="12">
    <location>
        <begin position="91"/>
        <end position="111"/>
    </location>
</feature>
<evidence type="ECO:0000313" key="16">
    <source>
        <dbReference type="EMBL" id="KRK81465.1"/>
    </source>
</evidence>
<dbReference type="Pfam" id="PF05043">
    <property type="entry name" value="Mga"/>
    <property type="match status" value="1"/>
</dbReference>
<keyword evidence="7" id="KW-0418">Kinase</keyword>
<dbReference type="PANTHER" id="PTHR36203">
    <property type="entry name" value="ASCORBATE-SPECIFIC PTS SYSTEM EIIA COMPONENT"/>
    <property type="match status" value="1"/>
</dbReference>
<accession>A0A0R1KKP3</accession>
<dbReference type="InterPro" id="IPR051351">
    <property type="entry name" value="Ascorbate-PTS_EIIA_comp"/>
</dbReference>
<keyword evidence="3" id="KW-0963">Cytoplasm</keyword>
<dbReference type="RefSeq" id="WP_056954787.1">
    <property type="nucleotide sequence ID" value="NZ_AZDY01000042.1"/>
</dbReference>
<comment type="function">
    <text evidence="9">The phosphoenolpyruvate-dependent sugar phosphotransferase system (sugar PTS), a major carbohydrate active transport system, catalyzes the phosphorylation of incoming sugar substrates concomitantly with their translocation across the cell membrane. The enzyme II UlaABC PTS system is involved in ascorbate transport.</text>
</comment>
<feature type="domain" description="PTS EIIA type-2" evidence="13">
    <location>
        <begin position="531"/>
        <end position="672"/>
    </location>
</feature>
<keyword evidence="12" id="KW-0472">Membrane</keyword>
<dbReference type="SUPFAM" id="SSF52794">
    <property type="entry name" value="PTS system IIB component-like"/>
    <property type="match status" value="1"/>
</dbReference>
<dbReference type="PROSITE" id="PS51094">
    <property type="entry name" value="PTS_EIIA_TYPE_2"/>
    <property type="match status" value="1"/>
</dbReference>
<dbReference type="InterPro" id="IPR007737">
    <property type="entry name" value="Mga_HTH"/>
</dbReference>
<dbReference type="SUPFAM" id="SSF55804">
    <property type="entry name" value="Phoshotransferase/anion transport protein"/>
    <property type="match status" value="1"/>
</dbReference>
<dbReference type="Gene3D" id="3.40.930.10">
    <property type="entry name" value="Mannitol-specific EII, Chain A"/>
    <property type="match status" value="1"/>
</dbReference>
<dbReference type="CDD" id="cd05568">
    <property type="entry name" value="PTS_IIB_bgl_like"/>
    <property type="match status" value="1"/>
</dbReference>
<reference evidence="16 17" key="1">
    <citation type="journal article" date="2015" name="Genome Announc.">
        <title>Expanding the biotechnology potential of lactobacilli through comparative genomics of 213 strains and associated genera.</title>
        <authorList>
            <person name="Sun Z."/>
            <person name="Harris H.M."/>
            <person name="McCann A."/>
            <person name="Guo C."/>
            <person name="Argimon S."/>
            <person name="Zhang W."/>
            <person name="Yang X."/>
            <person name="Jeffery I.B."/>
            <person name="Cooney J.C."/>
            <person name="Kagawa T.F."/>
            <person name="Liu W."/>
            <person name="Song Y."/>
            <person name="Salvetti E."/>
            <person name="Wrobel A."/>
            <person name="Rasinkangas P."/>
            <person name="Parkhill J."/>
            <person name="Rea M.C."/>
            <person name="O'Sullivan O."/>
            <person name="Ritari J."/>
            <person name="Douillard F.P."/>
            <person name="Paul Ross R."/>
            <person name="Yang R."/>
            <person name="Briner A.E."/>
            <person name="Felis G.E."/>
            <person name="de Vos W.M."/>
            <person name="Barrangou R."/>
            <person name="Klaenhammer T.R."/>
            <person name="Caufield P.W."/>
            <person name="Cui Y."/>
            <person name="Zhang H."/>
            <person name="O'Toole P.W."/>
        </authorList>
    </citation>
    <scope>NUCLEOTIDE SEQUENCE [LARGE SCALE GENOMIC DNA]</scope>
    <source>
        <strain evidence="16 17">DSM 19674</strain>
    </source>
</reference>
<organism evidence="16 17">
    <name type="scientific">Companilactobacillus bobalius DSM 19674</name>
    <dbReference type="NCBI Taxonomy" id="1423788"/>
    <lineage>
        <taxon>Bacteria</taxon>
        <taxon>Bacillati</taxon>
        <taxon>Bacillota</taxon>
        <taxon>Bacilli</taxon>
        <taxon>Lactobacillales</taxon>
        <taxon>Lactobacillaceae</taxon>
        <taxon>Companilactobacillus</taxon>
        <taxon>Companilactobacillus bobalius</taxon>
    </lineage>
</organism>